<accession>I4BK40</accession>
<dbReference type="Proteomes" id="UP000006057">
    <property type="component" value="Chromosome"/>
</dbReference>
<protein>
    <recommendedName>
        <fullName evidence="4">Secreted protein</fullName>
    </recommendedName>
</protein>
<dbReference type="HOGENOM" id="CLU_133762_0_0_11"/>
<dbReference type="eggNOG" id="ENOG5031KY7">
    <property type="taxonomic scope" value="Bacteria"/>
</dbReference>
<proteinExistence type="predicted"/>
<dbReference type="EMBL" id="CP003053">
    <property type="protein sequence ID" value="AFM17647.1"/>
    <property type="molecule type" value="Genomic_DNA"/>
</dbReference>
<sequence precursor="true">MRRIPQAGCAAATVVAATVSALTSAGAASAEAPTAMPFAQKLRRCDFSQYQYVGGSGYARPSGQLRREGSDVVADVQLATGLPNTPYDVRVIQMPRASAQPCNAGDPGVAHAVLFTDGVGGGAVALRGAIMPGATGAWISVTRPGTRSQQPDEFYTTDLIAAL</sequence>
<keyword evidence="1" id="KW-0732">Signal</keyword>
<feature type="signal peptide" evidence="1">
    <location>
        <begin position="1"/>
        <end position="30"/>
    </location>
</feature>
<name>I4BK40_MYCCN</name>
<dbReference type="PATRIC" id="fig|710421.3.peg.2876"/>
<organism evidence="2 3">
    <name type="scientific">Mycolicibacterium chubuense (strain NBB4)</name>
    <name type="common">Mycobacterium chubuense</name>
    <dbReference type="NCBI Taxonomy" id="710421"/>
    <lineage>
        <taxon>Bacteria</taxon>
        <taxon>Bacillati</taxon>
        <taxon>Actinomycetota</taxon>
        <taxon>Actinomycetes</taxon>
        <taxon>Mycobacteriales</taxon>
        <taxon>Mycobacteriaceae</taxon>
        <taxon>Mycolicibacterium</taxon>
    </lineage>
</organism>
<dbReference type="RefSeq" id="WP_014816124.1">
    <property type="nucleotide sequence ID" value="NC_018027.1"/>
</dbReference>
<dbReference type="AlphaFoldDB" id="I4BK40"/>
<evidence type="ECO:0000313" key="3">
    <source>
        <dbReference type="Proteomes" id="UP000006057"/>
    </source>
</evidence>
<evidence type="ECO:0000313" key="2">
    <source>
        <dbReference type="EMBL" id="AFM17647.1"/>
    </source>
</evidence>
<reference evidence="2 3" key="1">
    <citation type="submission" date="2012-06" db="EMBL/GenBank/DDBJ databases">
        <title>Complete sequence of chromosome of Mycobacterium chubuense NBB4.</title>
        <authorList>
            <consortium name="US DOE Joint Genome Institute"/>
            <person name="Lucas S."/>
            <person name="Han J."/>
            <person name="Lapidus A."/>
            <person name="Cheng J.-F."/>
            <person name="Goodwin L."/>
            <person name="Pitluck S."/>
            <person name="Peters L."/>
            <person name="Mikhailova N."/>
            <person name="Teshima H."/>
            <person name="Detter J.C."/>
            <person name="Han C."/>
            <person name="Tapia R."/>
            <person name="Land M."/>
            <person name="Hauser L."/>
            <person name="Kyrpides N."/>
            <person name="Ivanova N."/>
            <person name="Pagani I."/>
            <person name="Mattes T."/>
            <person name="Holmes A."/>
            <person name="Rutledge P."/>
            <person name="Paulsen I."/>
            <person name="Coleman N."/>
            <person name="Woyke T."/>
        </authorList>
    </citation>
    <scope>NUCLEOTIDE SEQUENCE [LARGE SCALE GENOMIC DNA]</scope>
    <source>
        <strain evidence="2 3">NBB4</strain>
    </source>
</reference>
<evidence type="ECO:0008006" key="4">
    <source>
        <dbReference type="Google" id="ProtNLM"/>
    </source>
</evidence>
<gene>
    <name evidence="2" type="ordered locus">Mycch_2887</name>
</gene>
<dbReference type="OrthoDB" id="4637980at2"/>
<evidence type="ECO:0000256" key="1">
    <source>
        <dbReference type="SAM" id="SignalP"/>
    </source>
</evidence>
<dbReference type="STRING" id="710421.Mycch_2887"/>
<keyword evidence="3" id="KW-1185">Reference proteome</keyword>
<dbReference type="KEGG" id="mcb:Mycch_2887"/>
<feature type="chain" id="PRO_5038871472" description="Secreted protein" evidence="1">
    <location>
        <begin position="31"/>
        <end position="163"/>
    </location>
</feature>